<dbReference type="InterPro" id="IPR044607">
    <property type="entry name" value="RKD-like"/>
</dbReference>
<dbReference type="PANTHER" id="PTHR46373">
    <property type="entry name" value="PROTEIN RKD4"/>
    <property type="match status" value="1"/>
</dbReference>
<dbReference type="PANTHER" id="PTHR46373:SF5">
    <property type="entry name" value="RWP-RK DOMAIN PROTEIN"/>
    <property type="match status" value="1"/>
</dbReference>
<dbReference type="AlphaFoldDB" id="A0ABC8V415"/>
<dbReference type="Proteomes" id="UP001642360">
    <property type="component" value="Unassembled WGS sequence"/>
</dbReference>
<gene>
    <name evidence="9" type="ORF">ILEXP_LOCUS58721</name>
</gene>
<evidence type="ECO:0000313" key="10">
    <source>
        <dbReference type="Proteomes" id="UP001642360"/>
    </source>
</evidence>
<proteinExistence type="predicted"/>
<keyword evidence="3" id="KW-0175">Coiled coil</keyword>
<evidence type="ECO:0000256" key="4">
    <source>
        <dbReference type="ARBA" id="ARBA00023125"/>
    </source>
</evidence>
<evidence type="ECO:0000256" key="7">
    <source>
        <dbReference type="SAM" id="MobiDB-lite"/>
    </source>
</evidence>
<keyword evidence="5" id="KW-0804">Transcription</keyword>
<feature type="region of interest" description="Disordered" evidence="7">
    <location>
        <begin position="1"/>
        <end position="28"/>
    </location>
</feature>
<dbReference type="EMBL" id="CAUOFW020010279">
    <property type="protein sequence ID" value="CAK9188091.1"/>
    <property type="molecule type" value="Genomic_DNA"/>
</dbReference>
<accession>A0ABC8V415</accession>
<organism evidence="9 10">
    <name type="scientific">Ilex paraguariensis</name>
    <name type="common">yerba mate</name>
    <dbReference type="NCBI Taxonomy" id="185542"/>
    <lineage>
        <taxon>Eukaryota</taxon>
        <taxon>Viridiplantae</taxon>
        <taxon>Streptophyta</taxon>
        <taxon>Embryophyta</taxon>
        <taxon>Tracheophyta</taxon>
        <taxon>Spermatophyta</taxon>
        <taxon>Magnoliopsida</taxon>
        <taxon>eudicotyledons</taxon>
        <taxon>Gunneridae</taxon>
        <taxon>Pentapetalae</taxon>
        <taxon>asterids</taxon>
        <taxon>campanulids</taxon>
        <taxon>Aquifoliales</taxon>
        <taxon>Aquifoliaceae</taxon>
        <taxon>Ilex</taxon>
    </lineage>
</organism>
<keyword evidence="2" id="KW-0805">Transcription regulation</keyword>
<evidence type="ECO:0000256" key="5">
    <source>
        <dbReference type="ARBA" id="ARBA00023163"/>
    </source>
</evidence>
<keyword evidence="4" id="KW-0238">DNA-binding</keyword>
<dbReference type="GO" id="GO:0003677">
    <property type="term" value="F:DNA binding"/>
    <property type="evidence" value="ECO:0007669"/>
    <property type="project" value="UniProtKB-KW"/>
</dbReference>
<reference evidence="9 10" key="1">
    <citation type="submission" date="2024-02" db="EMBL/GenBank/DDBJ databases">
        <authorList>
            <person name="Vignale AGUSTIN F."/>
            <person name="Sosa J E."/>
            <person name="Modenutti C."/>
        </authorList>
    </citation>
    <scope>NUCLEOTIDE SEQUENCE [LARGE SCALE GENOMIC DNA]</scope>
</reference>
<evidence type="ECO:0000256" key="6">
    <source>
        <dbReference type="ARBA" id="ARBA00023242"/>
    </source>
</evidence>
<name>A0ABC8V415_9AQUA</name>
<evidence type="ECO:0000313" key="9">
    <source>
        <dbReference type="EMBL" id="CAK9188091.1"/>
    </source>
</evidence>
<dbReference type="InterPro" id="IPR003035">
    <property type="entry name" value="RWP-RK_dom"/>
</dbReference>
<keyword evidence="6" id="KW-0539">Nucleus</keyword>
<evidence type="ECO:0000259" key="8">
    <source>
        <dbReference type="PROSITE" id="PS51519"/>
    </source>
</evidence>
<dbReference type="PROSITE" id="PS51519">
    <property type="entry name" value="RWP_RK"/>
    <property type="match status" value="1"/>
</dbReference>
<keyword evidence="10" id="KW-1185">Reference proteome</keyword>
<feature type="domain" description="RWP-RK" evidence="8">
    <location>
        <begin position="13"/>
        <end position="104"/>
    </location>
</feature>
<protein>
    <recommendedName>
        <fullName evidence="8">RWP-RK domain-containing protein</fullName>
    </recommendedName>
</protein>
<comment type="function">
    <text evidence="1">Putative transcription factor.</text>
</comment>
<comment type="caution">
    <text evidence="9">The sequence shown here is derived from an EMBL/GenBank/DDBJ whole genome shotgun (WGS) entry which is preliminary data.</text>
</comment>
<dbReference type="Pfam" id="PF02042">
    <property type="entry name" value="RWP-RK"/>
    <property type="match status" value="1"/>
</dbReference>
<evidence type="ECO:0000256" key="1">
    <source>
        <dbReference type="ARBA" id="ARBA00004049"/>
    </source>
</evidence>
<evidence type="ECO:0000256" key="2">
    <source>
        <dbReference type="ARBA" id="ARBA00023015"/>
    </source>
</evidence>
<sequence length="118" mass="13071">MEAQPELVNQAEAESKAARLTKTPLAAQRERTGKLTLKDVRQYFNLPIDDAAKKMNICPTVMKKICRRDGLLHKSIEKKISKKKGSLAAIDVKERAGTQADIESLQQELASIFVGYSG</sequence>
<evidence type="ECO:0000256" key="3">
    <source>
        <dbReference type="ARBA" id="ARBA00023054"/>
    </source>
</evidence>